<reference evidence="1 2" key="1">
    <citation type="submission" date="2013-11" db="EMBL/GenBank/DDBJ databases">
        <title>The Genome Sequence of Phytophthora parasitica P1569.</title>
        <authorList>
            <consortium name="The Broad Institute Genomics Platform"/>
            <person name="Russ C."/>
            <person name="Tyler B."/>
            <person name="Panabieres F."/>
            <person name="Shan W."/>
            <person name="Tripathy S."/>
            <person name="Grunwald N."/>
            <person name="Machado M."/>
            <person name="Johnson C.S."/>
            <person name="Arredondo F."/>
            <person name="Hong C."/>
            <person name="Coffey M."/>
            <person name="Young S.K."/>
            <person name="Zeng Q."/>
            <person name="Gargeya S."/>
            <person name="Fitzgerald M."/>
            <person name="Abouelleil A."/>
            <person name="Alvarado L."/>
            <person name="Chapman S.B."/>
            <person name="Gainer-Dewar J."/>
            <person name="Goldberg J."/>
            <person name="Griggs A."/>
            <person name="Gujja S."/>
            <person name="Hansen M."/>
            <person name="Howarth C."/>
            <person name="Imamovic A."/>
            <person name="Ireland A."/>
            <person name="Larimer J."/>
            <person name="McCowan C."/>
            <person name="Murphy C."/>
            <person name="Pearson M."/>
            <person name="Poon T.W."/>
            <person name="Priest M."/>
            <person name="Roberts A."/>
            <person name="Saif S."/>
            <person name="Shea T."/>
            <person name="Sykes S."/>
            <person name="Wortman J."/>
            <person name="Nusbaum C."/>
            <person name="Birren B."/>
        </authorList>
    </citation>
    <scope>NUCLEOTIDE SEQUENCE [LARGE SCALE GENOMIC DNA]</scope>
    <source>
        <strain evidence="1 2">P1569</strain>
    </source>
</reference>
<dbReference type="HOGENOM" id="CLU_961319_0_0_1"/>
<dbReference type="OrthoDB" id="127218at2759"/>
<name>V9E7M1_PHYNI</name>
<organism evidence="1 2">
    <name type="scientific">Phytophthora nicotianae P1569</name>
    <dbReference type="NCBI Taxonomy" id="1317065"/>
    <lineage>
        <taxon>Eukaryota</taxon>
        <taxon>Sar</taxon>
        <taxon>Stramenopiles</taxon>
        <taxon>Oomycota</taxon>
        <taxon>Peronosporomycetes</taxon>
        <taxon>Peronosporales</taxon>
        <taxon>Peronosporaceae</taxon>
        <taxon>Phytophthora</taxon>
    </lineage>
</organism>
<accession>V9E7M1</accession>
<gene>
    <name evidence="1" type="ORF">F443_18627</name>
</gene>
<protein>
    <submittedName>
        <fullName evidence="1">Uncharacterized protein</fullName>
    </submittedName>
</protein>
<dbReference type="eggNOG" id="ENOG502SS00">
    <property type="taxonomic scope" value="Eukaryota"/>
</dbReference>
<comment type="caution">
    <text evidence="1">The sequence shown here is derived from an EMBL/GenBank/DDBJ whole genome shotgun (WGS) entry which is preliminary data.</text>
</comment>
<keyword evidence="2" id="KW-1185">Reference proteome</keyword>
<evidence type="ECO:0000313" key="1">
    <source>
        <dbReference type="EMBL" id="ETI34976.1"/>
    </source>
</evidence>
<dbReference type="Proteomes" id="UP000018721">
    <property type="component" value="Unassembled WGS sequence"/>
</dbReference>
<proteinExistence type="predicted"/>
<dbReference type="AlphaFoldDB" id="V9E7M1"/>
<evidence type="ECO:0000313" key="2">
    <source>
        <dbReference type="Proteomes" id="UP000018721"/>
    </source>
</evidence>
<feature type="non-terminal residue" evidence="1">
    <location>
        <position position="291"/>
    </location>
</feature>
<sequence>MEIDLTDEPDIDIEPGVADTPVPALGYKLFDMEELDVDYLEVTVPCVVLPYMNKGTFNLGATVRDHGNMLLVAQGPGYVYVEKDFENPIIVQLSLHFGITMEPSDDDRGLLKWMRRRLCGWDLASALIAAGVRSVTYVDYAMKGKLVGFSWIDELLTTFPETRIVVDVATMTRPSTENRVQLVRWRRSRPEGCKGVIHELYGAMQKPPYYGSVSAKRTRHDVVDPTMLKCMVYSRAAHIFKSTLKPGRLDQPRKVKFLRLAQQYFGKLKAAFTEQRAIMGDMRTEIRFEVR</sequence>
<dbReference type="EMBL" id="ANIZ01003258">
    <property type="protein sequence ID" value="ETI34976.1"/>
    <property type="molecule type" value="Genomic_DNA"/>
</dbReference>